<name>A0A0K9FCJ4_9BACI</name>
<gene>
    <name evidence="1" type="ORF">ACZ11_06530</name>
</gene>
<reference evidence="2" key="1">
    <citation type="submission" date="2015-07" db="EMBL/GenBank/DDBJ databases">
        <authorList>
            <person name="Liu B."/>
            <person name="Wang J."/>
            <person name="Zhu Y."/>
            <person name="Liu G."/>
            <person name="Chen Q."/>
            <person name="Lan J."/>
            <person name="Che J."/>
            <person name="Ge C."/>
            <person name="Shi H."/>
            <person name="Pan Z."/>
            <person name="Liu X."/>
        </authorList>
    </citation>
    <scope>NUCLEOTIDE SEQUENCE [LARGE SCALE GENOMIC DNA]</scope>
    <source>
        <strain evidence="2">DSM 23493</strain>
    </source>
</reference>
<dbReference type="PATRIC" id="fig|582475.4.peg.774"/>
<dbReference type="Gene3D" id="1.20.1260.10">
    <property type="match status" value="1"/>
</dbReference>
<comment type="caution">
    <text evidence="1">The sequence shown here is derived from an EMBL/GenBank/DDBJ whole genome shotgun (WGS) entry which is preliminary data.</text>
</comment>
<dbReference type="Proteomes" id="UP000037326">
    <property type="component" value="Unassembled WGS sequence"/>
</dbReference>
<proteinExistence type="predicted"/>
<dbReference type="EMBL" id="LFXJ01000005">
    <property type="protein sequence ID" value="KMY31841.1"/>
    <property type="molecule type" value="Genomic_DNA"/>
</dbReference>
<dbReference type="OrthoDB" id="2735519at2"/>
<sequence length="161" mass="18042">MELVNGNLATLRYREIFKIWTQIGVNNGYIASNHAFFKYAVDKKLKAIIVDFVQCLKEENKQLTVLLKENGLLAPTTSINYRQLKMGNVRGKKAINDTEISAILSMNIASSLISVSQALEISVKQKHTAKYGELHMKYAILGAKLVRLSNDKGWLLAPTTM</sequence>
<evidence type="ECO:0000313" key="1">
    <source>
        <dbReference type="EMBL" id="KMY31841.1"/>
    </source>
</evidence>
<dbReference type="InterPro" id="IPR021617">
    <property type="entry name" value="DUF3231"/>
</dbReference>
<organism evidence="1 2">
    <name type="scientific">Lysinibacillus xylanilyticus</name>
    <dbReference type="NCBI Taxonomy" id="582475"/>
    <lineage>
        <taxon>Bacteria</taxon>
        <taxon>Bacillati</taxon>
        <taxon>Bacillota</taxon>
        <taxon>Bacilli</taxon>
        <taxon>Bacillales</taxon>
        <taxon>Bacillaceae</taxon>
        <taxon>Lysinibacillus</taxon>
    </lineage>
</organism>
<accession>A0A0K9FCJ4</accession>
<dbReference type="Pfam" id="PF11553">
    <property type="entry name" value="DUF3231"/>
    <property type="match status" value="1"/>
</dbReference>
<dbReference type="InterPro" id="IPR012347">
    <property type="entry name" value="Ferritin-like"/>
</dbReference>
<protein>
    <recommendedName>
        <fullName evidence="3">DUF3231 domain-containing protein</fullName>
    </recommendedName>
</protein>
<evidence type="ECO:0000313" key="2">
    <source>
        <dbReference type="Proteomes" id="UP000037326"/>
    </source>
</evidence>
<dbReference type="GeneID" id="96597934"/>
<evidence type="ECO:0008006" key="3">
    <source>
        <dbReference type="Google" id="ProtNLM"/>
    </source>
</evidence>
<dbReference type="AlphaFoldDB" id="A0A0K9FCJ4"/>
<dbReference type="RefSeq" id="WP_049664638.1">
    <property type="nucleotide sequence ID" value="NZ_LFXJ01000005.1"/>
</dbReference>